<evidence type="ECO:0000313" key="2">
    <source>
        <dbReference type="EMBL" id="KWT91018.1"/>
    </source>
</evidence>
<dbReference type="SUPFAM" id="SSF50685">
    <property type="entry name" value="Barwin-like endoglucanases"/>
    <property type="match status" value="1"/>
</dbReference>
<keyword evidence="3" id="KW-1185">Reference proteome</keyword>
<dbReference type="Pfam" id="PF03330">
    <property type="entry name" value="DPBB_1"/>
    <property type="match status" value="1"/>
</dbReference>
<dbReference type="PANTHER" id="PTHR34183:SF8">
    <property type="entry name" value="ENDOLYTIC PEPTIDOGLYCAN TRANSGLYCOSYLASE RLPA-RELATED"/>
    <property type="match status" value="1"/>
</dbReference>
<organism evidence="2 3">
    <name type="scientific">Candidatus Magnetominusculus xianensis</name>
    <dbReference type="NCBI Taxonomy" id="1748249"/>
    <lineage>
        <taxon>Bacteria</taxon>
        <taxon>Pseudomonadati</taxon>
        <taxon>Nitrospirota</taxon>
        <taxon>Nitrospiria</taxon>
        <taxon>Nitrospirales</taxon>
        <taxon>Nitrospiraceae</taxon>
        <taxon>Candidatus Magnetominusculus</taxon>
    </lineage>
</organism>
<dbReference type="InterPro" id="IPR036908">
    <property type="entry name" value="RlpA-like_sf"/>
</dbReference>
<feature type="domain" description="RlpA-like protein double-psi beta-barrel" evidence="1">
    <location>
        <begin position="224"/>
        <end position="322"/>
    </location>
</feature>
<evidence type="ECO:0000259" key="1">
    <source>
        <dbReference type="Pfam" id="PF03330"/>
    </source>
</evidence>
<dbReference type="PANTHER" id="PTHR34183">
    <property type="entry name" value="ENDOLYTIC PEPTIDOGLYCAN TRANSGLYCOSYLASE RLPA"/>
    <property type="match status" value="1"/>
</dbReference>
<dbReference type="CDD" id="cd22268">
    <property type="entry name" value="DPBB_RlpA-like"/>
    <property type="match status" value="1"/>
</dbReference>
<gene>
    <name evidence="2" type="ORF">ASN18_0965</name>
</gene>
<comment type="caution">
    <text evidence="2">The sequence shown here is derived from an EMBL/GenBank/DDBJ whole genome shotgun (WGS) entry which is preliminary data.</text>
</comment>
<protein>
    <submittedName>
        <fullName evidence="2">RlpA-like protein</fullName>
    </submittedName>
</protein>
<name>A0ABR5SID6_9BACT</name>
<dbReference type="RefSeq" id="WP_085051582.1">
    <property type="nucleotide sequence ID" value="NZ_LNQR01000033.1"/>
</dbReference>
<dbReference type="EMBL" id="LNQR01000033">
    <property type="protein sequence ID" value="KWT91018.1"/>
    <property type="molecule type" value="Genomic_DNA"/>
</dbReference>
<dbReference type="InterPro" id="IPR009009">
    <property type="entry name" value="RlpA-like_DPBB"/>
</dbReference>
<sequence length="373" mass="41293">MKGDCYLKDPETGKFMGSKPGCSYGGGEVSDELSQRVEREKGVIKQRVDAVAALGNLKPQDSELKDKAERLAREVNRGDLSFQEGLYQLSKGNAPFNRYAKAVELLDRDPKYWRDIAKKGGSDEVDTLLGSFVGVPVTGVADYALNVSKAKSGVQQIIDKKSQKSPPHLDSNKVYKTEKEWLDNIRNNATNFKKLNKEGRFNNTDKFTQCSGDTCKTQASVYGNKWHNKQTANGEIFDKNKFTAAMQRFYTGGSYKDVYAEVTNTANGKTVIVKINDSGPYVTAKVAGQLVPMPDPTRGIDLSPAAYGEIADKMGAGLLNVKVTFLSAEDGQRKYKEQNEAAEKRRPGIEQKAHDALCANDEEFRNDKNNNCR</sequence>
<dbReference type="Proteomes" id="UP000060487">
    <property type="component" value="Unassembled WGS sequence"/>
</dbReference>
<proteinExistence type="predicted"/>
<accession>A0ABR5SID6</accession>
<evidence type="ECO:0000313" key="3">
    <source>
        <dbReference type="Proteomes" id="UP000060487"/>
    </source>
</evidence>
<reference evidence="2 3" key="1">
    <citation type="submission" date="2015-11" db="EMBL/GenBank/DDBJ databases">
        <authorList>
            <person name="Lin W."/>
        </authorList>
    </citation>
    <scope>NUCLEOTIDE SEQUENCE [LARGE SCALE GENOMIC DNA]</scope>
    <source>
        <strain evidence="2 3">HCH-1</strain>
    </source>
</reference>
<dbReference type="Gene3D" id="2.40.40.10">
    <property type="entry name" value="RlpA-like domain"/>
    <property type="match status" value="1"/>
</dbReference>